<dbReference type="OrthoDB" id="10048171at2759"/>
<dbReference type="Proteomes" id="UP000663881">
    <property type="component" value="Unassembled WGS sequence"/>
</dbReference>
<dbReference type="EMBL" id="CAJNON010000871">
    <property type="protein sequence ID" value="CAF1396084.1"/>
    <property type="molecule type" value="Genomic_DNA"/>
</dbReference>
<accession>A0A819FXQ4</accession>
<organism evidence="2 3">
    <name type="scientific">Adineta steineri</name>
    <dbReference type="NCBI Taxonomy" id="433720"/>
    <lineage>
        <taxon>Eukaryota</taxon>
        <taxon>Metazoa</taxon>
        <taxon>Spiralia</taxon>
        <taxon>Gnathifera</taxon>
        <taxon>Rotifera</taxon>
        <taxon>Eurotatoria</taxon>
        <taxon>Bdelloidea</taxon>
        <taxon>Adinetida</taxon>
        <taxon>Adinetidae</taxon>
        <taxon>Adineta</taxon>
    </lineage>
</organism>
<proteinExistence type="predicted"/>
<evidence type="ECO:0000313" key="2">
    <source>
        <dbReference type="EMBL" id="CAF3875871.1"/>
    </source>
</evidence>
<gene>
    <name evidence="2" type="ORF">OKA104_LOCUS22865</name>
    <name evidence="1" type="ORF">VCS650_LOCUS36222</name>
</gene>
<evidence type="ECO:0000313" key="1">
    <source>
        <dbReference type="EMBL" id="CAF1396084.1"/>
    </source>
</evidence>
<dbReference type="Proteomes" id="UP000663891">
    <property type="component" value="Unassembled WGS sequence"/>
</dbReference>
<name>A0A819FXQ4_9BILA</name>
<protein>
    <submittedName>
        <fullName evidence="2">Uncharacterized protein</fullName>
    </submittedName>
</protein>
<comment type="caution">
    <text evidence="2">The sequence shown here is derived from an EMBL/GenBank/DDBJ whole genome shotgun (WGS) entry which is preliminary data.</text>
</comment>
<dbReference type="AlphaFoldDB" id="A0A819FXQ4"/>
<reference evidence="2" key="1">
    <citation type="submission" date="2021-02" db="EMBL/GenBank/DDBJ databases">
        <authorList>
            <person name="Nowell W R."/>
        </authorList>
    </citation>
    <scope>NUCLEOTIDE SEQUENCE</scope>
</reference>
<dbReference type="EMBL" id="CAJOAY010001699">
    <property type="protein sequence ID" value="CAF3875871.1"/>
    <property type="molecule type" value="Genomic_DNA"/>
</dbReference>
<evidence type="ECO:0000313" key="3">
    <source>
        <dbReference type="Proteomes" id="UP000663881"/>
    </source>
</evidence>
<sequence>MTSVTLPRRVHNLHLIREHRNHHSYTTDDDESNNIIDKNSPYFSNRSKLNRAKAFSYDEPEIQSSLPTSPTITNNNNNRLKHLCSRFKRRFVLTKEDRTRSEDIHENTTERRMVRFGNYESFSSTIDDQYNEFVWPDFERVYDTIPPCLINALPGLDDYSDDGRSNNLLDLSNFQTDQTALISIEQMNLFTQCKRGKYFRRNAICHKLDKSQYNAQLDTFIQQIMVEKLMRTWT</sequence>